<proteinExistence type="predicted"/>
<name>A0AAQ3SFI4_PASNO</name>
<dbReference type="PANTHER" id="PTHR31549">
    <property type="entry name" value="PROTEIN, PUTATIVE (DUF247)-RELATED-RELATED"/>
    <property type="match status" value="1"/>
</dbReference>
<evidence type="ECO:0000313" key="1">
    <source>
        <dbReference type="EMBL" id="WVZ50626.1"/>
    </source>
</evidence>
<reference evidence="1 2" key="1">
    <citation type="submission" date="2024-02" db="EMBL/GenBank/DDBJ databases">
        <title>High-quality chromosome-scale genome assembly of Pensacola bahiagrass (Paspalum notatum Flugge var. saurae).</title>
        <authorList>
            <person name="Vega J.M."/>
            <person name="Podio M."/>
            <person name="Orjuela J."/>
            <person name="Siena L.A."/>
            <person name="Pessino S.C."/>
            <person name="Combes M.C."/>
            <person name="Mariac C."/>
            <person name="Albertini E."/>
            <person name="Pupilli F."/>
            <person name="Ortiz J.P.A."/>
            <person name="Leblanc O."/>
        </authorList>
    </citation>
    <scope>NUCLEOTIDE SEQUENCE [LARGE SCALE GENOMIC DNA]</scope>
    <source>
        <strain evidence="1">R1</strain>
        <tissue evidence="1">Leaf</tissue>
    </source>
</reference>
<accession>A0AAQ3SFI4</accession>
<dbReference type="AlphaFoldDB" id="A0AAQ3SFI4"/>
<protein>
    <submittedName>
        <fullName evidence="1">Uncharacterized protein</fullName>
    </submittedName>
</protein>
<dbReference type="PANTHER" id="PTHR31549:SF23">
    <property type="entry name" value="OS03G0591600 PROTEIN"/>
    <property type="match status" value="1"/>
</dbReference>
<keyword evidence="2" id="KW-1185">Reference proteome</keyword>
<evidence type="ECO:0000313" key="2">
    <source>
        <dbReference type="Proteomes" id="UP001341281"/>
    </source>
</evidence>
<organism evidence="1 2">
    <name type="scientific">Paspalum notatum var. saurae</name>
    <dbReference type="NCBI Taxonomy" id="547442"/>
    <lineage>
        <taxon>Eukaryota</taxon>
        <taxon>Viridiplantae</taxon>
        <taxon>Streptophyta</taxon>
        <taxon>Embryophyta</taxon>
        <taxon>Tracheophyta</taxon>
        <taxon>Spermatophyta</taxon>
        <taxon>Magnoliopsida</taxon>
        <taxon>Liliopsida</taxon>
        <taxon>Poales</taxon>
        <taxon>Poaceae</taxon>
        <taxon>PACMAD clade</taxon>
        <taxon>Panicoideae</taxon>
        <taxon>Andropogonodae</taxon>
        <taxon>Paspaleae</taxon>
        <taxon>Paspalinae</taxon>
        <taxon>Paspalum</taxon>
    </lineage>
</organism>
<dbReference type="InterPro" id="IPR004158">
    <property type="entry name" value="DUF247_pln"/>
</dbReference>
<sequence>MATYPTLPFDETRWIIRIRRIFDEEIKLNEDQPICIFDVPKPLLGTKPEAYIPQMVALGPYHHRREELCHMEYKLSAAKRAQSHLTGMDFQQLVDLFTKLELLIRAHYHRHLNLSNETLGWMMAIEISFLLEFLQTFMEDNIQRALQRIPFKMSYLVDPSRRTSSHDMLLRGIVMLENQIPLLLLLKAIETRCCSSAQSVLSSMLVGLHLPVIGVDVNSEVVLLNLVAYEAEASSGGPLVLARYVELMNGIVDARLLRECGVILNHLKSDREVAELWNGMTRSVRMTRVPSHYGSCWK</sequence>
<dbReference type="EMBL" id="CP144745">
    <property type="protein sequence ID" value="WVZ50626.1"/>
    <property type="molecule type" value="Genomic_DNA"/>
</dbReference>
<dbReference type="Pfam" id="PF03140">
    <property type="entry name" value="DUF247"/>
    <property type="match status" value="2"/>
</dbReference>
<gene>
    <name evidence="1" type="ORF">U9M48_001864</name>
</gene>
<feature type="non-terminal residue" evidence="1">
    <location>
        <position position="1"/>
    </location>
</feature>
<dbReference type="Proteomes" id="UP001341281">
    <property type="component" value="Chromosome 01"/>
</dbReference>